<comment type="caution">
    <text evidence="2">The sequence shown here is derived from an EMBL/GenBank/DDBJ whole genome shotgun (WGS) entry which is preliminary data.</text>
</comment>
<accession>A0A1E5G0U6</accession>
<dbReference type="OrthoDB" id="2474789at2"/>
<reference evidence="2 3" key="1">
    <citation type="submission" date="2016-09" db="EMBL/GenBank/DDBJ databases">
        <title>Draft genome sequence for the type strain of Desulfuribacillus alkaliarsenatis AHT28, an obligately anaerobic, sulfidogenic bacterium isolated from Russian soda lake sediments.</title>
        <authorList>
            <person name="Abin C.A."/>
            <person name="Hollibaugh J.T."/>
        </authorList>
    </citation>
    <scope>NUCLEOTIDE SEQUENCE [LARGE SCALE GENOMIC DNA]</scope>
    <source>
        <strain evidence="2 3">AHT28</strain>
    </source>
</reference>
<dbReference type="Pfam" id="PF21758">
    <property type="entry name" value="PAC_bac"/>
    <property type="match status" value="1"/>
</dbReference>
<dbReference type="STRING" id="766136.BHF68_07490"/>
<dbReference type="Proteomes" id="UP000094296">
    <property type="component" value="Unassembled WGS sequence"/>
</dbReference>
<sequence length="147" mass="16368">MKLVDNNEIYNKDFNTKDVGKNIVRFGEYPFSIEITYQRIGFDLLVTIAGGTKHHIGAVAIAEYHPSMSDSTKPSASTSVVVITPHKEGEIVYEVANQLAREFRTNVIITGGIHVDNASSEDIQLLVDNMYKAIEIVKSRLHCTKNT</sequence>
<evidence type="ECO:0000313" key="3">
    <source>
        <dbReference type="Proteomes" id="UP000094296"/>
    </source>
</evidence>
<dbReference type="InterPro" id="IPR048844">
    <property type="entry name" value="LpdD_chaperone-like"/>
</dbReference>
<feature type="domain" description="Prenylated flavin chaperone LpdD-like" evidence="1">
    <location>
        <begin position="30"/>
        <end position="140"/>
    </location>
</feature>
<dbReference type="AlphaFoldDB" id="A0A1E5G0U6"/>
<dbReference type="RefSeq" id="WP_069643500.1">
    <property type="nucleotide sequence ID" value="NZ_MIJE01000031.1"/>
</dbReference>
<keyword evidence="3" id="KW-1185">Reference proteome</keyword>
<gene>
    <name evidence="2" type="ORF">BHF68_07490</name>
</gene>
<protein>
    <recommendedName>
        <fullName evidence="1">Prenylated flavin chaperone LpdD-like domain-containing protein</fullName>
    </recommendedName>
</protein>
<evidence type="ECO:0000259" key="1">
    <source>
        <dbReference type="Pfam" id="PF21758"/>
    </source>
</evidence>
<organism evidence="2 3">
    <name type="scientific">Desulfuribacillus alkaliarsenatis</name>
    <dbReference type="NCBI Taxonomy" id="766136"/>
    <lineage>
        <taxon>Bacteria</taxon>
        <taxon>Bacillati</taxon>
        <taxon>Bacillota</taxon>
        <taxon>Desulfuribacillia</taxon>
        <taxon>Desulfuribacillales</taxon>
        <taxon>Desulfuribacillaceae</taxon>
        <taxon>Desulfuribacillus</taxon>
    </lineage>
</organism>
<name>A0A1E5G0U6_9FIRM</name>
<proteinExistence type="predicted"/>
<evidence type="ECO:0000313" key="2">
    <source>
        <dbReference type="EMBL" id="OEF96491.1"/>
    </source>
</evidence>
<dbReference type="EMBL" id="MIJE01000031">
    <property type="protein sequence ID" value="OEF96491.1"/>
    <property type="molecule type" value="Genomic_DNA"/>
</dbReference>